<keyword evidence="2" id="KW-1185">Reference proteome</keyword>
<dbReference type="Proteomes" id="UP000074866">
    <property type="component" value="Unassembled WGS sequence"/>
</dbReference>
<evidence type="ECO:0000313" key="1">
    <source>
        <dbReference type="EMBL" id="KTS73741.1"/>
    </source>
</evidence>
<reference evidence="1 2" key="1">
    <citation type="journal article" date="2016" name="Front. Microbiol.">
        <title>Genomic Resource of Rice Seed Associated Bacteria.</title>
        <authorList>
            <person name="Midha S."/>
            <person name="Bansal K."/>
            <person name="Sharma S."/>
            <person name="Kumar N."/>
            <person name="Patil P.P."/>
            <person name="Chaudhry V."/>
            <person name="Patil P.B."/>
        </authorList>
    </citation>
    <scope>NUCLEOTIDE SEQUENCE [LARGE SCALE GENOMIC DNA]</scope>
    <source>
        <strain evidence="1 2">NS115</strain>
    </source>
</reference>
<sequence length="149" mass="16843">MKFDSIDLLIIDELARDSRLSMRELGKIINLSPPSVTERVRKLENEGIITGYTIGIDRKKLGFGLECIMEITVRNGDYKKLKTFVQNHPRVLGCWRTAGQACYFVKLCAASLEEIQDFVDSIASYASPLTHIIFSEVNNLTSTKQQLTK</sequence>
<comment type="caution">
    <text evidence="1">The sequence shown here is derived from an EMBL/GenBank/DDBJ whole genome shotgun (WGS) entry which is preliminary data.</text>
</comment>
<evidence type="ECO:0000313" key="2">
    <source>
        <dbReference type="Proteomes" id="UP000074866"/>
    </source>
</evidence>
<proteinExistence type="predicted"/>
<organism evidence="1 2">
    <name type="scientific">Paenibacillus jamilae</name>
    <dbReference type="NCBI Taxonomy" id="114136"/>
    <lineage>
        <taxon>Bacteria</taxon>
        <taxon>Bacillati</taxon>
        <taxon>Bacillota</taxon>
        <taxon>Bacilli</taxon>
        <taxon>Bacillales</taxon>
        <taxon>Paenibacillaceae</taxon>
        <taxon>Paenibacillus</taxon>
    </lineage>
</organism>
<accession>A0ACC4ZNJ6</accession>
<dbReference type="EMBL" id="LDRX01000225">
    <property type="protein sequence ID" value="KTS73741.1"/>
    <property type="molecule type" value="Genomic_DNA"/>
</dbReference>
<gene>
    <name evidence="1" type="ORF">NS115_24265</name>
</gene>
<protein>
    <submittedName>
        <fullName evidence="1">AsnC family transcriptional regulator</fullName>
    </submittedName>
</protein>
<name>A0ACC4ZNJ6_9BACL</name>